<reference evidence="2" key="1">
    <citation type="submission" date="2016-10" db="EMBL/GenBank/DDBJ databases">
        <authorList>
            <person name="Varghese N."/>
        </authorList>
    </citation>
    <scope>NUCLEOTIDE SEQUENCE [LARGE SCALE GENOMIC DNA]</scope>
    <source>
        <strain evidence="2">GAS106B</strain>
    </source>
</reference>
<sequence>MINAGLNESPIPFAVRNTPSLGRCQGAVFDGSWREMASVRRPMNVTLEGVNTVIPDESRNTKYPETLLSLSQPSSLNVEIYTEGMHKPA</sequence>
<dbReference type="AlphaFoldDB" id="A0A1H1JHP8"/>
<organism evidence="1 2">
    <name type="scientific">Paraburkholderia fungorum</name>
    <dbReference type="NCBI Taxonomy" id="134537"/>
    <lineage>
        <taxon>Bacteria</taxon>
        <taxon>Pseudomonadati</taxon>
        <taxon>Pseudomonadota</taxon>
        <taxon>Betaproteobacteria</taxon>
        <taxon>Burkholderiales</taxon>
        <taxon>Burkholderiaceae</taxon>
        <taxon>Paraburkholderia</taxon>
    </lineage>
</organism>
<dbReference type="EMBL" id="FNKP01000003">
    <property type="protein sequence ID" value="SDR49558.1"/>
    <property type="molecule type" value="Genomic_DNA"/>
</dbReference>
<gene>
    <name evidence="1" type="ORF">SAMN05443245_6443</name>
</gene>
<keyword evidence="2" id="KW-1185">Reference proteome</keyword>
<evidence type="ECO:0000313" key="2">
    <source>
        <dbReference type="Proteomes" id="UP000183487"/>
    </source>
</evidence>
<accession>A0A1H1JHP8</accession>
<name>A0A1H1JHP8_9BURK</name>
<dbReference type="Proteomes" id="UP000183487">
    <property type="component" value="Unassembled WGS sequence"/>
</dbReference>
<protein>
    <submittedName>
        <fullName evidence="1">Uncharacterized protein</fullName>
    </submittedName>
</protein>
<evidence type="ECO:0000313" key="1">
    <source>
        <dbReference type="EMBL" id="SDR49558.1"/>
    </source>
</evidence>
<proteinExistence type="predicted"/>